<dbReference type="InterPro" id="IPR011989">
    <property type="entry name" value="ARM-like"/>
</dbReference>
<dbReference type="SUPFAM" id="SSF48371">
    <property type="entry name" value="ARM repeat"/>
    <property type="match status" value="1"/>
</dbReference>
<protein>
    <recommendedName>
        <fullName evidence="6">IBB domain-containing protein</fullName>
    </recommendedName>
</protein>
<dbReference type="ExpressionAtlas" id="B7FLX7">
    <property type="expression patterns" value="differential"/>
</dbReference>
<dbReference type="InterPro" id="IPR036975">
    <property type="entry name" value="Importin-a_IBB_sf"/>
</dbReference>
<dbReference type="Pfam" id="PF01749">
    <property type="entry name" value="IBB"/>
    <property type="match status" value="1"/>
</dbReference>
<organism evidence="7">
    <name type="scientific">Medicago truncatula</name>
    <name type="common">Barrel medic</name>
    <name type="synonym">Medicago tribuloides</name>
    <dbReference type="NCBI Taxonomy" id="3880"/>
    <lineage>
        <taxon>Eukaryota</taxon>
        <taxon>Viridiplantae</taxon>
        <taxon>Streptophyta</taxon>
        <taxon>Embryophyta</taxon>
        <taxon>Tracheophyta</taxon>
        <taxon>Spermatophyta</taxon>
        <taxon>Magnoliopsida</taxon>
        <taxon>eudicotyledons</taxon>
        <taxon>Gunneridae</taxon>
        <taxon>Pentapetalae</taxon>
        <taxon>rosids</taxon>
        <taxon>fabids</taxon>
        <taxon>Fabales</taxon>
        <taxon>Fabaceae</taxon>
        <taxon>Papilionoideae</taxon>
        <taxon>50 kb inversion clade</taxon>
        <taxon>NPAAA clade</taxon>
        <taxon>Hologalegina</taxon>
        <taxon>IRL clade</taxon>
        <taxon>Trifolieae</taxon>
        <taxon>Medicago</taxon>
    </lineage>
</organism>
<dbReference type="PROSITE" id="PS51214">
    <property type="entry name" value="IBB"/>
    <property type="match status" value="1"/>
</dbReference>
<sequence>MSYRPNANSRTEVRRDRYKVAVDAEEGRRRREDTMVEIRKNRREECLLKKRREGLQPQQIPPALHSNVVEKKLEHLPTMVAGVWSDDNNLQLESTTQFRKLLSIERTPPIEEVIQTGVVSRFVEFLMRGWRKLRTSRVMTTQRFMKRL</sequence>
<name>B7FLX7_MEDTR</name>
<evidence type="ECO:0000313" key="8">
    <source>
        <dbReference type="EMBL" id="AFK44238.1"/>
    </source>
</evidence>
<keyword evidence="4" id="KW-0653">Protein transport</keyword>
<dbReference type="InterPro" id="IPR002652">
    <property type="entry name" value="Importin-a_IBB"/>
</dbReference>
<dbReference type="Gene3D" id="1.20.5.690">
    <property type="entry name" value="Importin-alpha, importin-beta-binding domain"/>
    <property type="match status" value="1"/>
</dbReference>
<accession>B7FLX7</accession>
<dbReference type="EMBL" id="BT144444">
    <property type="protein sequence ID" value="AFK44238.1"/>
    <property type="molecule type" value="mRNA"/>
</dbReference>
<keyword evidence="2 5" id="KW-0813">Transport</keyword>
<dbReference type="Gene3D" id="1.25.10.10">
    <property type="entry name" value="Leucine-rich Repeat Variant"/>
    <property type="match status" value="1"/>
</dbReference>
<evidence type="ECO:0000256" key="3">
    <source>
        <dbReference type="ARBA" id="ARBA00022737"/>
    </source>
</evidence>
<evidence type="ECO:0000259" key="6">
    <source>
        <dbReference type="PROSITE" id="PS51214"/>
    </source>
</evidence>
<evidence type="ECO:0000256" key="1">
    <source>
        <dbReference type="ARBA" id="ARBA00010394"/>
    </source>
</evidence>
<dbReference type="InterPro" id="IPR016024">
    <property type="entry name" value="ARM-type_fold"/>
</dbReference>
<dbReference type="FunFam" id="1.20.5.690:FF:000002">
    <property type="entry name" value="Importin subunit alpha"/>
    <property type="match status" value="1"/>
</dbReference>
<evidence type="ECO:0000256" key="2">
    <source>
        <dbReference type="ARBA" id="ARBA00022448"/>
    </source>
</evidence>
<evidence type="ECO:0000256" key="5">
    <source>
        <dbReference type="PROSITE-ProRule" id="PRU00561"/>
    </source>
</evidence>
<reference evidence="8" key="2">
    <citation type="submission" date="2012-05" db="EMBL/GenBank/DDBJ databases">
        <authorList>
            <person name="Krishnakumar V."/>
            <person name="Cheung F."/>
            <person name="Xiao Y."/>
            <person name="Chan A."/>
            <person name="Moskal W.A."/>
            <person name="Town C.D."/>
        </authorList>
    </citation>
    <scope>NUCLEOTIDE SEQUENCE</scope>
</reference>
<proteinExistence type="evidence at transcript level"/>
<reference evidence="7" key="1">
    <citation type="submission" date="2008-12" db="EMBL/GenBank/DDBJ databases">
        <title>Medicago truncatula full length cdna cloning project.</title>
        <authorList>
            <person name="Moskal W."/>
            <person name="Chan A."/>
            <person name="Cheung F."/>
            <person name="Xiao Y."/>
            <person name="Town C.D."/>
        </authorList>
    </citation>
    <scope>NUCLEOTIDE SEQUENCE</scope>
</reference>
<evidence type="ECO:0000256" key="4">
    <source>
        <dbReference type="ARBA" id="ARBA00022927"/>
    </source>
</evidence>
<keyword evidence="3" id="KW-0677">Repeat</keyword>
<dbReference type="EMBL" id="BT053099">
    <property type="protein sequence ID" value="ACJ85760.1"/>
    <property type="molecule type" value="mRNA"/>
</dbReference>
<comment type="similarity">
    <text evidence="1">Belongs to the importin alpha family.</text>
</comment>
<evidence type="ECO:0000313" key="7">
    <source>
        <dbReference type="EMBL" id="ACJ85760.1"/>
    </source>
</evidence>
<dbReference type="AlphaFoldDB" id="B7FLX7"/>
<dbReference type="GO" id="GO:0006606">
    <property type="term" value="P:protein import into nucleus"/>
    <property type="evidence" value="ECO:0007669"/>
    <property type="project" value="InterPro"/>
</dbReference>
<dbReference type="GO" id="GO:0061608">
    <property type="term" value="F:nuclear import signal receptor activity"/>
    <property type="evidence" value="ECO:0007669"/>
    <property type="project" value="InterPro"/>
</dbReference>
<dbReference type="PANTHER" id="PTHR23316">
    <property type="entry name" value="IMPORTIN ALPHA"/>
    <property type="match status" value="1"/>
</dbReference>
<feature type="domain" description="IBB" evidence="6">
    <location>
        <begin position="1"/>
        <end position="60"/>
    </location>
</feature>